<keyword evidence="5" id="KW-1185">Reference proteome</keyword>
<evidence type="ECO:0000256" key="1">
    <source>
        <dbReference type="PROSITE-ProRule" id="PRU00175"/>
    </source>
</evidence>
<dbReference type="Proteomes" id="UP000217790">
    <property type="component" value="Unassembled WGS sequence"/>
</dbReference>
<dbReference type="InterPro" id="IPR013083">
    <property type="entry name" value="Znf_RING/FYVE/PHD"/>
</dbReference>
<dbReference type="OrthoDB" id="3097402at2759"/>
<gene>
    <name evidence="4" type="ORF">ARMGADRAFT_1089430</name>
</gene>
<proteinExistence type="predicted"/>
<feature type="region of interest" description="Disordered" evidence="2">
    <location>
        <begin position="1"/>
        <end position="36"/>
    </location>
</feature>
<dbReference type="Gene3D" id="3.30.40.10">
    <property type="entry name" value="Zinc/RING finger domain, C3HC4 (zinc finger)"/>
    <property type="match status" value="1"/>
</dbReference>
<dbReference type="AlphaFoldDB" id="A0A2H3D2S5"/>
<protein>
    <recommendedName>
        <fullName evidence="3">RING-type domain-containing protein</fullName>
    </recommendedName>
</protein>
<dbReference type="InterPro" id="IPR001841">
    <property type="entry name" value="Znf_RING"/>
</dbReference>
<evidence type="ECO:0000313" key="4">
    <source>
        <dbReference type="EMBL" id="PBK83317.1"/>
    </source>
</evidence>
<evidence type="ECO:0000259" key="3">
    <source>
        <dbReference type="PROSITE" id="PS50089"/>
    </source>
</evidence>
<evidence type="ECO:0000313" key="5">
    <source>
        <dbReference type="Proteomes" id="UP000217790"/>
    </source>
</evidence>
<dbReference type="InParanoid" id="A0A2H3D2S5"/>
<dbReference type="PROSITE" id="PS50089">
    <property type="entry name" value="ZF_RING_2"/>
    <property type="match status" value="1"/>
</dbReference>
<name>A0A2H3D2S5_ARMGA</name>
<accession>A0A2H3D2S5</accession>
<keyword evidence="1" id="KW-0863">Zinc-finger</keyword>
<feature type="compositionally biased region" description="Basic and acidic residues" evidence="2">
    <location>
        <begin position="77"/>
        <end position="92"/>
    </location>
</feature>
<dbReference type="EMBL" id="KZ293707">
    <property type="protein sequence ID" value="PBK83317.1"/>
    <property type="molecule type" value="Genomic_DNA"/>
</dbReference>
<dbReference type="SMART" id="SM00184">
    <property type="entry name" value="RING"/>
    <property type="match status" value="1"/>
</dbReference>
<sequence length="273" mass="30809">MSSSPIRGPSAHIPQANVYSSSPIHGPSAQAGPLSSDETVELELLRKRVGELLETVDGLEDALLEQRNQTKKARAQARTEQERTEQEQEHADQATACAQTARDNKAWWRVVYYQENYKLCAQVSDLEEEQLKLKAALRNPTSLQAAADREDRRVRRDQVFEHLRCVFCHSAMTEACLIDCGHTFHTPCLLKKFQLQNLEFRRDEPREEIATFKCPVCGEAIKHRPISNLLVQHATVYLPDISTGKSANLRPELEGAWAQLFPECRGGHPGQLT</sequence>
<reference evidence="5" key="1">
    <citation type="journal article" date="2017" name="Nat. Ecol. Evol.">
        <title>Genome expansion and lineage-specific genetic innovations in the forest pathogenic fungi Armillaria.</title>
        <authorList>
            <person name="Sipos G."/>
            <person name="Prasanna A.N."/>
            <person name="Walter M.C."/>
            <person name="O'Connor E."/>
            <person name="Balint B."/>
            <person name="Krizsan K."/>
            <person name="Kiss B."/>
            <person name="Hess J."/>
            <person name="Varga T."/>
            <person name="Slot J."/>
            <person name="Riley R."/>
            <person name="Boka B."/>
            <person name="Rigling D."/>
            <person name="Barry K."/>
            <person name="Lee J."/>
            <person name="Mihaltcheva S."/>
            <person name="LaButti K."/>
            <person name="Lipzen A."/>
            <person name="Waldron R."/>
            <person name="Moloney N.M."/>
            <person name="Sperisen C."/>
            <person name="Kredics L."/>
            <person name="Vagvoelgyi C."/>
            <person name="Patrignani A."/>
            <person name="Fitzpatrick D."/>
            <person name="Nagy I."/>
            <person name="Doyle S."/>
            <person name="Anderson J.B."/>
            <person name="Grigoriev I.V."/>
            <person name="Gueldener U."/>
            <person name="Muensterkoetter M."/>
            <person name="Nagy L.G."/>
        </authorList>
    </citation>
    <scope>NUCLEOTIDE SEQUENCE [LARGE SCALE GENOMIC DNA]</scope>
    <source>
        <strain evidence="5">Ar21-2</strain>
    </source>
</reference>
<keyword evidence="1" id="KW-0862">Zinc</keyword>
<feature type="domain" description="RING-type" evidence="3">
    <location>
        <begin position="165"/>
        <end position="217"/>
    </location>
</feature>
<organism evidence="4 5">
    <name type="scientific">Armillaria gallica</name>
    <name type="common">Bulbous honey fungus</name>
    <name type="synonym">Armillaria bulbosa</name>
    <dbReference type="NCBI Taxonomy" id="47427"/>
    <lineage>
        <taxon>Eukaryota</taxon>
        <taxon>Fungi</taxon>
        <taxon>Dikarya</taxon>
        <taxon>Basidiomycota</taxon>
        <taxon>Agaricomycotina</taxon>
        <taxon>Agaricomycetes</taxon>
        <taxon>Agaricomycetidae</taxon>
        <taxon>Agaricales</taxon>
        <taxon>Marasmiineae</taxon>
        <taxon>Physalacriaceae</taxon>
        <taxon>Armillaria</taxon>
    </lineage>
</organism>
<dbReference type="SUPFAM" id="SSF57850">
    <property type="entry name" value="RING/U-box"/>
    <property type="match status" value="1"/>
</dbReference>
<dbReference type="GO" id="GO:0008270">
    <property type="term" value="F:zinc ion binding"/>
    <property type="evidence" value="ECO:0007669"/>
    <property type="project" value="UniProtKB-KW"/>
</dbReference>
<feature type="region of interest" description="Disordered" evidence="2">
    <location>
        <begin position="70"/>
        <end position="95"/>
    </location>
</feature>
<evidence type="ECO:0000256" key="2">
    <source>
        <dbReference type="SAM" id="MobiDB-lite"/>
    </source>
</evidence>
<keyword evidence="1" id="KW-0479">Metal-binding</keyword>